<name>A0AAD5R927_PARTN</name>
<organism evidence="1 2">
    <name type="scientific">Parelaphostrongylus tenuis</name>
    <name type="common">Meningeal worm</name>
    <dbReference type="NCBI Taxonomy" id="148309"/>
    <lineage>
        <taxon>Eukaryota</taxon>
        <taxon>Metazoa</taxon>
        <taxon>Ecdysozoa</taxon>
        <taxon>Nematoda</taxon>
        <taxon>Chromadorea</taxon>
        <taxon>Rhabditida</taxon>
        <taxon>Rhabditina</taxon>
        <taxon>Rhabditomorpha</taxon>
        <taxon>Strongyloidea</taxon>
        <taxon>Metastrongylidae</taxon>
        <taxon>Parelaphostrongylus</taxon>
    </lineage>
</organism>
<dbReference type="AlphaFoldDB" id="A0AAD5R927"/>
<protein>
    <submittedName>
        <fullName evidence="1">Uncharacterized protein</fullName>
    </submittedName>
</protein>
<evidence type="ECO:0000313" key="2">
    <source>
        <dbReference type="Proteomes" id="UP001196413"/>
    </source>
</evidence>
<accession>A0AAD5R927</accession>
<gene>
    <name evidence="1" type="ORF">KIN20_033653</name>
</gene>
<comment type="caution">
    <text evidence="1">The sequence shown here is derived from an EMBL/GenBank/DDBJ whole genome shotgun (WGS) entry which is preliminary data.</text>
</comment>
<dbReference type="Proteomes" id="UP001196413">
    <property type="component" value="Unassembled WGS sequence"/>
</dbReference>
<reference evidence="1" key="1">
    <citation type="submission" date="2021-06" db="EMBL/GenBank/DDBJ databases">
        <title>Parelaphostrongylus tenuis whole genome reference sequence.</title>
        <authorList>
            <person name="Garwood T.J."/>
            <person name="Larsen P.A."/>
            <person name="Fountain-Jones N.M."/>
            <person name="Garbe J.R."/>
            <person name="Macchietto M.G."/>
            <person name="Kania S.A."/>
            <person name="Gerhold R.W."/>
            <person name="Richards J.E."/>
            <person name="Wolf T.M."/>
        </authorList>
    </citation>
    <scope>NUCLEOTIDE SEQUENCE</scope>
    <source>
        <strain evidence="1">MNPRO001-30</strain>
        <tissue evidence="1">Meninges</tissue>
    </source>
</reference>
<sequence length="104" mass="12256">MVHDEAVVTVDNIKAVSEDSPPRRWIDGKQELRVGEIVTLAPTRPERCIYHWELYRFFIPYGVLFVDKWEEAALPDNDNVLKWGENNIHHASHIIYKLRKKSLM</sequence>
<evidence type="ECO:0000313" key="1">
    <source>
        <dbReference type="EMBL" id="KAJ1371666.1"/>
    </source>
</evidence>
<keyword evidence="2" id="KW-1185">Reference proteome</keyword>
<dbReference type="EMBL" id="JAHQIW010007017">
    <property type="protein sequence ID" value="KAJ1371666.1"/>
    <property type="molecule type" value="Genomic_DNA"/>
</dbReference>
<proteinExistence type="predicted"/>